<reference evidence="2" key="2">
    <citation type="journal article" date="2023" name="BMC Genomics">
        <title>Pest status, molecular evolution, and epigenetic factors derived from the genome assembly of Frankliniella fusca, a thysanopteran phytovirus vector.</title>
        <authorList>
            <person name="Catto M.A."/>
            <person name="Labadie P.E."/>
            <person name="Jacobson A.L."/>
            <person name="Kennedy G.G."/>
            <person name="Srinivasan R."/>
            <person name="Hunt B.G."/>
        </authorList>
    </citation>
    <scope>NUCLEOTIDE SEQUENCE</scope>
    <source>
        <strain evidence="2">PL_HMW_Pooled</strain>
    </source>
</reference>
<comment type="caution">
    <text evidence="2">The sequence shown here is derived from an EMBL/GenBank/DDBJ whole genome shotgun (WGS) entry which is preliminary data.</text>
</comment>
<name>A0AAE1HSY0_9NEOP</name>
<feature type="region of interest" description="Disordered" evidence="1">
    <location>
        <begin position="72"/>
        <end position="91"/>
    </location>
</feature>
<reference evidence="2" key="1">
    <citation type="submission" date="2021-07" db="EMBL/GenBank/DDBJ databases">
        <authorList>
            <person name="Catto M.A."/>
            <person name="Jacobson A."/>
            <person name="Kennedy G."/>
            <person name="Labadie P."/>
            <person name="Hunt B.G."/>
            <person name="Srinivasan R."/>
        </authorList>
    </citation>
    <scope>NUCLEOTIDE SEQUENCE</scope>
    <source>
        <strain evidence="2">PL_HMW_Pooled</strain>
        <tissue evidence="2">Head</tissue>
    </source>
</reference>
<proteinExistence type="predicted"/>
<keyword evidence="3" id="KW-1185">Reference proteome</keyword>
<evidence type="ECO:0000313" key="3">
    <source>
        <dbReference type="Proteomes" id="UP001219518"/>
    </source>
</evidence>
<evidence type="ECO:0000256" key="1">
    <source>
        <dbReference type="SAM" id="MobiDB-lite"/>
    </source>
</evidence>
<sequence>MLASYYVLAVRNPWSKSTYMMFWCDTQERGQVMACINLLGLNNELHGSHLQLKLRLLEMGVQAALSDLRESASSSGTSGAGGLSSSSPPHASAADNAAQLLRWVYDLVVLDPNPDCSKKVSTKLLDGVLGLLDALLVFHEGPQEEWTEMAKLSFGVLLSCAAGPQLELCAMATAKLHALVQTRRQAAPEESAYLLYVLDGVAQDAIKAENQEHYSFLMPVVKALVEKLSVPLCVPQYCLDLPSTASGPVFFEEFQSYIHGEQWRQFVAHQVRTLSGHKDLALLCHTSGTWDPFHRTTL</sequence>
<organism evidence="2 3">
    <name type="scientific">Frankliniella fusca</name>
    <dbReference type="NCBI Taxonomy" id="407009"/>
    <lineage>
        <taxon>Eukaryota</taxon>
        <taxon>Metazoa</taxon>
        <taxon>Ecdysozoa</taxon>
        <taxon>Arthropoda</taxon>
        <taxon>Hexapoda</taxon>
        <taxon>Insecta</taxon>
        <taxon>Pterygota</taxon>
        <taxon>Neoptera</taxon>
        <taxon>Paraneoptera</taxon>
        <taxon>Thysanoptera</taxon>
        <taxon>Terebrantia</taxon>
        <taxon>Thripoidea</taxon>
        <taxon>Thripidae</taxon>
        <taxon>Frankliniella</taxon>
    </lineage>
</organism>
<gene>
    <name evidence="2" type="ORF">KUF71_015227</name>
</gene>
<dbReference type="EMBL" id="JAHWGI010001270">
    <property type="protein sequence ID" value="KAK3926891.1"/>
    <property type="molecule type" value="Genomic_DNA"/>
</dbReference>
<dbReference type="AlphaFoldDB" id="A0AAE1HSY0"/>
<dbReference type="Proteomes" id="UP001219518">
    <property type="component" value="Unassembled WGS sequence"/>
</dbReference>
<dbReference type="Pfam" id="PF16057">
    <property type="entry name" value="DUF4800"/>
    <property type="match status" value="1"/>
</dbReference>
<accession>A0AAE1HSY0</accession>
<protein>
    <submittedName>
        <fullName evidence="2">Neurobeachin-like protein 1</fullName>
    </submittedName>
</protein>
<evidence type="ECO:0000313" key="2">
    <source>
        <dbReference type="EMBL" id="KAK3926891.1"/>
    </source>
</evidence>